<accession>A0A2J6SDJ0</accession>
<gene>
    <name evidence="1" type="ORF">L207DRAFT_575469</name>
</gene>
<dbReference type="STRING" id="1149755.A0A2J6SDJ0"/>
<evidence type="ECO:0000313" key="2">
    <source>
        <dbReference type="Proteomes" id="UP000235786"/>
    </source>
</evidence>
<protein>
    <submittedName>
        <fullName evidence="1">Uncharacterized protein</fullName>
    </submittedName>
</protein>
<proteinExistence type="predicted"/>
<keyword evidence="2" id="KW-1185">Reference proteome</keyword>
<sequence>MAVVQLAGHWPDIFVRLRTLTVRDRWAKSPSGYQALEVHVIYSGSPSGLPGASVIVDTAYDSTIWWEGASQSVTFSDGDVFSWYIAARVPDGTYAGTGKNEYTSFYCYNEWDTFQYTTSDGTDCTVVYDCNHKTPISSVPGDETDIYYDLSSNYVSFPPAFTTNTRNILNWAFNQFDWTSGQTVDDTTLDLGNGVSIYFTGHGNIPGTTLFGLATVLRQIVSAQPGLTSTWTEQVATTCAIPCEHGTCCQYNYETVNYWQMAETVTVYAENTATNSDQGSLTYNIAYNPPAADCTLTQILADALGVASLSGDAAPIFGALGSGVGIVAPA</sequence>
<name>A0A2J6SDJ0_HYAVF</name>
<dbReference type="EMBL" id="KZ613937">
    <property type="protein sequence ID" value="PMD48819.1"/>
    <property type="molecule type" value="Genomic_DNA"/>
</dbReference>
<dbReference type="Proteomes" id="UP000235786">
    <property type="component" value="Unassembled WGS sequence"/>
</dbReference>
<evidence type="ECO:0000313" key="1">
    <source>
        <dbReference type="EMBL" id="PMD48819.1"/>
    </source>
</evidence>
<organism evidence="1 2">
    <name type="scientific">Hyaloscypha variabilis (strain UAMH 11265 / GT02V1 / F)</name>
    <name type="common">Meliniomyces variabilis</name>
    <dbReference type="NCBI Taxonomy" id="1149755"/>
    <lineage>
        <taxon>Eukaryota</taxon>
        <taxon>Fungi</taxon>
        <taxon>Dikarya</taxon>
        <taxon>Ascomycota</taxon>
        <taxon>Pezizomycotina</taxon>
        <taxon>Leotiomycetes</taxon>
        <taxon>Helotiales</taxon>
        <taxon>Hyaloscyphaceae</taxon>
        <taxon>Hyaloscypha</taxon>
        <taxon>Hyaloscypha variabilis</taxon>
    </lineage>
</organism>
<dbReference type="OrthoDB" id="5380899at2759"/>
<reference evidence="1 2" key="1">
    <citation type="submission" date="2016-04" db="EMBL/GenBank/DDBJ databases">
        <title>A degradative enzymes factory behind the ericoid mycorrhizal symbiosis.</title>
        <authorList>
            <consortium name="DOE Joint Genome Institute"/>
            <person name="Martino E."/>
            <person name="Morin E."/>
            <person name="Grelet G."/>
            <person name="Kuo A."/>
            <person name="Kohler A."/>
            <person name="Daghino S."/>
            <person name="Barry K."/>
            <person name="Choi C."/>
            <person name="Cichocki N."/>
            <person name="Clum A."/>
            <person name="Copeland A."/>
            <person name="Hainaut M."/>
            <person name="Haridas S."/>
            <person name="Labutti K."/>
            <person name="Lindquist E."/>
            <person name="Lipzen A."/>
            <person name="Khouja H.-R."/>
            <person name="Murat C."/>
            <person name="Ohm R."/>
            <person name="Olson A."/>
            <person name="Spatafora J."/>
            <person name="Veneault-Fourrey C."/>
            <person name="Henrissat B."/>
            <person name="Grigoriev I."/>
            <person name="Martin F."/>
            <person name="Perotto S."/>
        </authorList>
    </citation>
    <scope>NUCLEOTIDE SEQUENCE [LARGE SCALE GENOMIC DNA]</scope>
    <source>
        <strain evidence="1 2">F</strain>
    </source>
</reference>
<dbReference type="AlphaFoldDB" id="A0A2J6SDJ0"/>